<protein>
    <submittedName>
        <fullName evidence="1">Uncharacterized protein</fullName>
    </submittedName>
</protein>
<keyword evidence="2" id="KW-1185">Reference proteome</keyword>
<reference evidence="2" key="1">
    <citation type="journal article" date="2022" name="Nat. Commun.">
        <title>Chromosome evolution and the genetic basis of agronomically important traits in greater yam.</title>
        <authorList>
            <person name="Bredeson J.V."/>
            <person name="Lyons J.B."/>
            <person name="Oniyinde I.O."/>
            <person name="Okereke N.R."/>
            <person name="Kolade O."/>
            <person name="Nnabue I."/>
            <person name="Nwadili C.O."/>
            <person name="Hribova E."/>
            <person name="Parker M."/>
            <person name="Nwogha J."/>
            <person name="Shu S."/>
            <person name="Carlson J."/>
            <person name="Kariba R."/>
            <person name="Muthemba S."/>
            <person name="Knop K."/>
            <person name="Barton G.J."/>
            <person name="Sherwood A.V."/>
            <person name="Lopez-Montes A."/>
            <person name="Asiedu R."/>
            <person name="Jamnadass R."/>
            <person name="Muchugi A."/>
            <person name="Goodstein D."/>
            <person name="Egesi C.N."/>
            <person name="Featherston J."/>
            <person name="Asfaw A."/>
            <person name="Simpson G.G."/>
            <person name="Dolezel J."/>
            <person name="Hendre P.S."/>
            <person name="Van Deynze A."/>
            <person name="Kumar P.L."/>
            <person name="Obidiegwu J.E."/>
            <person name="Bhattacharjee R."/>
            <person name="Rokhsar D.S."/>
        </authorList>
    </citation>
    <scope>NUCLEOTIDE SEQUENCE [LARGE SCALE GENOMIC DNA]</scope>
    <source>
        <strain evidence="2">cv. TDa95/00328</strain>
    </source>
</reference>
<dbReference type="EMBL" id="CM037018">
    <property type="protein sequence ID" value="KAH7674509.1"/>
    <property type="molecule type" value="Genomic_DNA"/>
</dbReference>
<proteinExistence type="predicted"/>
<evidence type="ECO:0000313" key="1">
    <source>
        <dbReference type="EMBL" id="KAH7674509.1"/>
    </source>
</evidence>
<organism evidence="1 2">
    <name type="scientific">Dioscorea alata</name>
    <name type="common">Purple yam</name>
    <dbReference type="NCBI Taxonomy" id="55571"/>
    <lineage>
        <taxon>Eukaryota</taxon>
        <taxon>Viridiplantae</taxon>
        <taxon>Streptophyta</taxon>
        <taxon>Embryophyta</taxon>
        <taxon>Tracheophyta</taxon>
        <taxon>Spermatophyta</taxon>
        <taxon>Magnoliopsida</taxon>
        <taxon>Liliopsida</taxon>
        <taxon>Dioscoreales</taxon>
        <taxon>Dioscoreaceae</taxon>
        <taxon>Dioscorea</taxon>
    </lineage>
</organism>
<feature type="non-terminal residue" evidence="1">
    <location>
        <position position="1"/>
    </location>
</feature>
<sequence>RCNILPTTTCVLCYAACESVDHLFILCRSVQPIWNFFLHLFGLPEISSSVEELWGMWWPNLGPRLPMLGSIIIKAVVWNVWLSRNDCMFNDVSLPCSSLISKVAHVLILWFYAAIRRSLAFQEQTFSNLTCLNW</sequence>
<gene>
    <name evidence="1" type="ORF">IHE45_08G078400</name>
</gene>
<comment type="caution">
    <text evidence="1">The sequence shown here is derived from an EMBL/GenBank/DDBJ whole genome shotgun (WGS) entry which is preliminary data.</text>
</comment>
<evidence type="ECO:0000313" key="2">
    <source>
        <dbReference type="Proteomes" id="UP000827976"/>
    </source>
</evidence>
<dbReference type="Proteomes" id="UP000827976">
    <property type="component" value="Chromosome 8"/>
</dbReference>
<accession>A0ACB7VK70</accession>
<name>A0ACB7VK70_DIOAL</name>